<proteinExistence type="predicted"/>
<dbReference type="Gene3D" id="1.25.40.390">
    <property type="match status" value="1"/>
</dbReference>
<accession>A0A8I0L3M8</accession>
<sequence>ELIKHETYDKNRWQEAADACLEAINAAHGAGYALYTKYGDPVKDYKAAVTEFPDIDANGTAKGNPEIIWGTRPADSYASE</sequence>
<name>A0A8I0L3M8_XANCI</name>
<feature type="non-terminal residue" evidence="1">
    <location>
        <position position="1"/>
    </location>
</feature>
<reference evidence="1" key="1">
    <citation type="submission" date="2020-01" db="EMBL/GenBank/DDBJ databases">
        <authorList>
            <person name="Richard D."/>
        </authorList>
    </citation>
    <scope>NUCLEOTIDE SEQUENCE</scope>
    <source>
        <strain evidence="1">JP541</strain>
    </source>
</reference>
<comment type="caution">
    <text evidence="1">The sequence shown here is derived from an EMBL/GenBank/DDBJ whole genome shotgun (WGS) entry which is preliminary data.</text>
</comment>
<gene>
    <name evidence="1" type="ORF">GUH15_11585</name>
</gene>
<evidence type="ECO:0000313" key="1">
    <source>
        <dbReference type="EMBL" id="MBD4336684.1"/>
    </source>
</evidence>
<dbReference type="EMBL" id="JAABFR010000909">
    <property type="protein sequence ID" value="MBD4336684.1"/>
    <property type="molecule type" value="Genomic_DNA"/>
</dbReference>
<protein>
    <submittedName>
        <fullName evidence="1">Uncharacterized protein</fullName>
    </submittedName>
</protein>
<evidence type="ECO:0000313" key="2">
    <source>
        <dbReference type="Proteomes" id="UP000653002"/>
    </source>
</evidence>
<feature type="non-terminal residue" evidence="1">
    <location>
        <position position="80"/>
    </location>
</feature>
<organism evidence="1 2">
    <name type="scientific">Xanthomonas citri pv. citri</name>
    <dbReference type="NCBI Taxonomy" id="611301"/>
    <lineage>
        <taxon>Bacteria</taxon>
        <taxon>Pseudomonadati</taxon>
        <taxon>Pseudomonadota</taxon>
        <taxon>Gammaproteobacteria</taxon>
        <taxon>Lysobacterales</taxon>
        <taxon>Lysobacteraceae</taxon>
        <taxon>Xanthomonas</taxon>
    </lineage>
</organism>
<dbReference type="InterPro" id="IPR011990">
    <property type="entry name" value="TPR-like_helical_dom_sf"/>
</dbReference>
<dbReference type="AlphaFoldDB" id="A0A8I0L3M8"/>
<dbReference type="Proteomes" id="UP000653002">
    <property type="component" value="Unassembled WGS sequence"/>
</dbReference>
<dbReference type="SUPFAM" id="SSF48452">
    <property type="entry name" value="TPR-like"/>
    <property type="match status" value="1"/>
</dbReference>